<dbReference type="OrthoDB" id="9017565at2"/>
<proteinExistence type="predicted"/>
<accession>A0A7Z7N2B4</accession>
<dbReference type="Proteomes" id="UP000219522">
    <property type="component" value="Unassembled WGS sequence"/>
</dbReference>
<dbReference type="RefSeq" id="WP_062635596.1">
    <property type="nucleotide sequence ID" value="NZ_FCOG02000016.1"/>
</dbReference>
<feature type="compositionally biased region" description="Basic and acidic residues" evidence="1">
    <location>
        <begin position="25"/>
        <end position="36"/>
    </location>
</feature>
<gene>
    <name evidence="2" type="ORF">SAMN05446927_2581</name>
</gene>
<comment type="caution">
    <text evidence="2">The sequence shown here is derived from an EMBL/GenBank/DDBJ whole genome shotgun (WGS) entry which is preliminary data.</text>
</comment>
<name>A0A7Z7N2B4_9BURK</name>
<protein>
    <recommendedName>
        <fullName evidence="4">2-oxoglutarate dehydrogenase</fullName>
    </recommendedName>
</protein>
<evidence type="ECO:0000313" key="3">
    <source>
        <dbReference type="Proteomes" id="UP000219522"/>
    </source>
</evidence>
<reference evidence="2 3" key="1">
    <citation type="submission" date="2017-09" db="EMBL/GenBank/DDBJ databases">
        <authorList>
            <person name="Varghese N."/>
            <person name="Submissions S."/>
        </authorList>
    </citation>
    <scope>NUCLEOTIDE SEQUENCE [LARGE SCALE GENOMIC DNA]</scope>
    <source>
        <strain evidence="2 3">OK806</strain>
    </source>
</reference>
<evidence type="ECO:0000313" key="2">
    <source>
        <dbReference type="EMBL" id="SOE63669.1"/>
    </source>
</evidence>
<dbReference type="InterPro" id="IPR021551">
    <property type="entry name" value="DUF3005"/>
</dbReference>
<evidence type="ECO:0008006" key="4">
    <source>
        <dbReference type="Google" id="ProtNLM"/>
    </source>
</evidence>
<sequence>MNNAESNEPKDTQAQRAGESPVKVPETETAHVKVQDAVKAASGQEAGLGQPGGSGASKSGYAGTADGPLGLTTGHPVGQDVLNDGSLDDTVDTDGKNRDAKRDMEMRERDPDSVIISNATLVNYVREPGDGLGGFDSRPGRNGLLLALERGYRMIDKGMVAPQVTDVEHRLQFEEHDPHGHTLRGRKHYALNHMRPSRLIELQRGDK</sequence>
<feature type="compositionally biased region" description="Basic and acidic residues" evidence="1">
    <location>
        <begin position="93"/>
        <end position="108"/>
    </location>
</feature>
<organism evidence="2 3">
    <name type="scientific">Caballeronia arationis</name>
    <dbReference type="NCBI Taxonomy" id="1777142"/>
    <lineage>
        <taxon>Bacteria</taxon>
        <taxon>Pseudomonadati</taxon>
        <taxon>Pseudomonadota</taxon>
        <taxon>Betaproteobacteria</taxon>
        <taxon>Burkholderiales</taxon>
        <taxon>Burkholderiaceae</taxon>
        <taxon>Caballeronia</taxon>
    </lineage>
</organism>
<feature type="compositionally biased region" description="Low complexity" evidence="1">
    <location>
        <begin position="56"/>
        <end position="65"/>
    </location>
</feature>
<keyword evidence="3" id="KW-1185">Reference proteome</keyword>
<evidence type="ECO:0000256" key="1">
    <source>
        <dbReference type="SAM" id="MobiDB-lite"/>
    </source>
</evidence>
<dbReference type="EMBL" id="OCSU01000001">
    <property type="protein sequence ID" value="SOE63669.1"/>
    <property type="molecule type" value="Genomic_DNA"/>
</dbReference>
<dbReference type="Pfam" id="PF11448">
    <property type="entry name" value="DUF3005"/>
    <property type="match status" value="1"/>
</dbReference>
<feature type="region of interest" description="Disordered" evidence="1">
    <location>
        <begin position="1"/>
        <end position="108"/>
    </location>
</feature>
<dbReference type="AlphaFoldDB" id="A0A7Z7N2B4"/>